<proteinExistence type="predicted"/>
<gene>
    <name evidence="1" type="ORF">HYY65_06470</name>
</gene>
<protein>
    <submittedName>
        <fullName evidence="1">Xanthine dehydrogenase family protein molybdopterin-binding subunit</fullName>
    </submittedName>
</protein>
<reference evidence="1" key="1">
    <citation type="submission" date="2020-07" db="EMBL/GenBank/DDBJ databases">
        <title>Huge and variable diversity of episymbiotic CPR bacteria and DPANN archaea in groundwater ecosystems.</title>
        <authorList>
            <person name="He C.Y."/>
            <person name="Keren R."/>
            <person name="Whittaker M."/>
            <person name="Farag I.F."/>
            <person name="Doudna J."/>
            <person name="Cate J.H.D."/>
            <person name="Banfield J.F."/>
        </authorList>
    </citation>
    <scope>NUCLEOTIDE SEQUENCE</scope>
    <source>
        <strain evidence="1">NC_groundwater_717_Ag_S-0.2um_59_8</strain>
    </source>
</reference>
<accession>A0A932M0A5</accession>
<comment type="caution">
    <text evidence="1">The sequence shown here is derived from an EMBL/GenBank/DDBJ whole genome shotgun (WGS) entry which is preliminary data.</text>
</comment>
<dbReference type="SUPFAM" id="SSF56003">
    <property type="entry name" value="Molybdenum cofactor-binding domain"/>
    <property type="match status" value="1"/>
</dbReference>
<evidence type="ECO:0000313" key="2">
    <source>
        <dbReference type="Proteomes" id="UP000741360"/>
    </source>
</evidence>
<organism evidence="1 2">
    <name type="scientific">Tectimicrobiota bacterium</name>
    <dbReference type="NCBI Taxonomy" id="2528274"/>
    <lineage>
        <taxon>Bacteria</taxon>
        <taxon>Pseudomonadati</taxon>
        <taxon>Nitrospinota/Tectimicrobiota group</taxon>
        <taxon>Candidatus Tectimicrobiota</taxon>
    </lineage>
</organism>
<dbReference type="InterPro" id="IPR037165">
    <property type="entry name" value="AldOxase/xan_DH_Mopterin-bd_sf"/>
</dbReference>
<dbReference type="InterPro" id="IPR052516">
    <property type="entry name" value="N-heterocyclic_Hydroxylase"/>
</dbReference>
<sequence>ALFEEIKFENGKIVNPRFSSYRLPRFTDIPSIEVVLIDRQDIPPAGAGETPIVAVAAAIRNAILAATGIPLRSLPLRLPA</sequence>
<dbReference type="AlphaFoldDB" id="A0A932M0A5"/>
<name>A0A932M0A5_UNCTE</name>
<dbReference type="PANTHER" id="PTHR47495:SF1">
    <property type="entry name" value="BLL3820 PROTEIN"/>
    <property type="match status" value="1"/>
</dbReference>
<dbReference type="GO" id="GO:0016491">
    <property type="term" value="F:oxidoreductase activity"/>
    <property type="evidence" value="ECO:0007669"/>
    <property type="project" value="InterPro"/>
</dbReference>
<dbReference type="Proteomes" id="UP000741360">
    <property type="component" value="Unassembled WGS sequence"/>
</dbReference>
<dbReference type="Gene3D" id="3.30.365.10">
    <property type="entry name" value="Aldehyde oxidase/xanthine dehydrogenase, molybdopterin binding domain"/>
    <property type="match status" value="1"/>
</dbReference>
<evidence type="ECO:0000313" key="1">
    <source>
        <dbReference type="EMBL" id="MBI3014692.1"/>
    </source>
</evidence>
<dbReference type="EMBL" id="JACPSX010000113">
    <property type="protein sequence ID" value="MBI3014692.1"/>
    <property type="molecule type" value="Genomic_DNA"/>
</dbReference>
<dbReference type="PANTHER" id="PTHR47495">
    <property type="entry name" value="ALDEHYDE DEHYDROGENASE"/>
    <property type="match status" value="1"/>
</dbReference>
<feature type="non-terminal residue" evidence="1">
    <location>
        <position position="1"/>
    </location>
</feature>